<sequence>MSNSSNSNRQQLSQYLLRQNEPKQHQYSGSSPVDILSPSGGAGPEQQKPQFRGSQGNFMNESRENYQSREQYRSMPESTAPGRSVEQQNSAGSQQSSMMIHMQYQNTMQFEQVLKRALELQESLGLNTLIHANVSPSYISKTTRTFKEVAETLIQQMNYLKERGYLTAVGANKANENTANWLNEKVKDLELMLIEKDAQIDTLQKATRFQSSHLQKYGPDTYISPQLEQAKSTITEQQALIQKQADYINQFEMQVSSQQREIDRLRNTHPSSSKQEGSLAATQARMIEDLLKEKERSSSPMIREERNNSAQTLSRLADLESQVKRAASIIDDIHRETSSDSKEHSMIEKLIQIKSLVRDLQYKQQTKESDATRERSQSPGYLAKPSSIHMLSSIKGDSKFSNQVINVNLLETIYRDFFKQQSSIISMTQERQQQVVEVKNRCFKDLYNMIEESLVKFYELYVDCHATKMKNVKLEETFQQLDQVFTSQSNTQMNHYGENSLTQSDFDDGQVIEHLRMISDHNMKQICDLQRQLIRYQTLVDDLPQPLVKLIKHGAEKLMKNGNGAQQVQGIFPDEQEQDSIVIDVSKYGGDTQPTDRSANRKRKTRKSDFRLDGAQRVFKSVERAGQPEDNQLFANATKQVHQQQMDELKSKVSQMQQRSLEAEQQLADLEKERSILQLEYLQLKDDYERVQEEKNTIQIRFNDSQKDSSVILKDKQALEQELQLQKSRLGELERTLLDRDQQLDGLSHDLGIQHDKCKKLADLNDELRGLIAQERQTYNDDAQRFEDTIENIKKANDTKAKLWKNKMVMALGSTNDQDMQFEDILRVACDQLEQIKFQQKYPSISNNCGGQYQNSTLPTAPTYRGLPQTDNSPINGTRRPASSNQQQHQGYAQEIGARENQGYALIPKATFDTKVPHHLAQRYGGATTSSIGGDRSHSQLSNHSGTSGMQAKSSNNYHPDHQNQDVHGSSIRDNQAPHQFIEPEQQSRTPQRQQSAFTYQRPQQQQFVQPERMPFQSSTTPQRQYERSGQVPQQLITESQMTSRSLHPQRPPQYGKHTFGQDQFPLDDIKLEMLPQQHERFGIDGQSFQSTQRTNTYNDFQGEYIEHDKHDQQSLKGLQNIGLQQEMYQSSQAVFSLQQTPSRAYVSTQPPHYLTQNIIPQMTRSNAPLPLPQSRANTVGGTLGQSQSLEAARGSQGTINEVLQNFKREKDSFNQKLNHLRSQLDIVKSPGRYSTAQLGLNQQSHNTLMGQSRQYLGYHSNSHNGGDAGQQQQHLQYLGREQQDFRMNRGEDSQYNRENGRHSKNQSRDFTYNTYNYQNAPHGGGNNMHN</sequence>
<protein>
    <submittedName>
        <fullName evidence="3">Uncharacterized protein</fullName>
    </submittedName>
</protein>
<gene>
    <name evidence="3" type="ORF">FGO68_gene16475</name>
</gene>
<keyword evidence="4" id="KW-1185">Reference proteome</keyword>
<dbReference type="EMBL" id="RRYP01001239">
    <property type="protein sequence ID" value="TNV86206.1"/>
    <property type="molecule type" value="Genomic_DNA"/>
</dbReference>
<feature type="compositionally biased region" description="Polar residues" evidence="2">
    <location>
        <begin position="1031"/>
        <end position="1047"/>
    </location>
</feature>
<feature type="compositionally biased region" description="Polar residues" evidence="2">
    <location>
        <begin position="966"/>
        <end position="978"/>
    </location>
</feature>
<feature type="compositionally biased region" description="Basic and acidic residues" evidence="2">
    <location>
        <begin position="364"/>
        <end position="376"/>
    </location>
</feature>
<feature type="compositionally biased region" description="Polar residues" evidence="2">
    <location>
        <begin position="985"/>
        <end position="999"/>
    </location>
</feature>
<evidence type="ECO:0000313" key="3">
    <source>
        <dbReference type="EMBL" id="TNV86206.1"/>
    </source>
</evidence>
<feature type="region of interest" description="Disordered" evidence="2">
    <location>
        <begin position="853"/>
        <end position="892"/>
    </location>
</feature>
<feature type="compositionally biased region" description="Polar residues" evidence="2">
    <location>
        <begin position="869"/>
        <end position="891"/>
    </location>
</feature>
<keyword evidence="1" id="KW-0175">Coiled coil</keyword>
<feature type="coiled-coil region" evidence="1">
    <location>
        <begin position="302"/>
        <end position="336"/>
    </location>
</feature>
<feature type="coiled-coil region" evidence="1">
    <location>
        <begin position="639"/>
        <end position="736"/>
    </location>
</feature>
<feature type="region of interest" description="Disordered" evidence="2">
    <location>
        <begin position="364"/>
        <end position="384"/>
    </location>
</feature>
<proteinExistence type="predicted"/>
<feature type="compositionally biased region" description="Polar residues" evidence="2">
    <location>
        <begin position="85"/>
        <end position="95"/>
    </location>
</feature>
<feature type="region of interest" description="Disordered" evidence="2">
    <location>
        <begin position="1"/>
        <end position="95"/>
    </location>
</feature>
<dbReference type="Proteomes" id="UP000785679">
    <property type="component" value="Unassembled WGS sequence"/>
</dbReference>
<accession>A0A8J8P2F6</accession>
<feature type="compositionally biased region" description="Polar residues" evidence="2">
    <location>
        <begin position="939"/>
        <end position="958"/>
    </location>
</feature>
<evidence type="ECO:0000256" key="1">
    <source>
        <dbReference type="SAM" id="Coils"/>
    </source>
</evidence>
<feature type="compositionally biased region" description="Low complexity" evidence="2">
    <location>
        <begin position="1001"/>
        <end position="1010"/>
    </location>
</feature>
<dbReference type="OrthoDB" id="326991at2759"/>
<feature type="region of interest" description="Disordered" evidence="2">
    <location>
        <begin position="925"/>
        <end position="1063"/>
    </location>
</feature>
<feature type="compositionally biased region" description="Polar residues" evidence="2">
    <location>
        <begin position="47"/>
        <end position="60"/>
    </location>
</feature>
<reference evidence="3" key="1">
    <citation type="submission" date="2019-06" db="EMBL/GenBank/DDBJ databases">
        <authorList>
            <person name="Zheng W."/>
        </authorList>
    </citation>
    <scope>NUCLEOTIDE SEQUENCE</scope>
    <source>
        <strain evidence="3">QDHG01</strain>
    </source>
</reference>
<name>A0A8J8P2F6_HALGN</name>
<comment type="caution">
    <text evidence="3">The sequence shown here is derived from an EMBL/GenBank/DDBJ whole genome shotgun (WGS) entry which is preliminary data.</text>
</comment>
<feature type="region of interest" description="Disordered" evidence="2">
    <location>
        <begin position="585"/>
        <end position="607"/>
    </location>
</feature>
<feature type="compositionally biased region" description="Low complexity" evidence="2">
    <location>
        <begin position="1"/>
        <end position="19"/>
    </location>
</feature>
<organism evidence="3 4">
    <name type="scientific">Halteria grandinella</name>
    <dbReference type="NCBI Taxonomy" id="5974"/>
    <lineage>
        <taxon>Eukaryota</taxon>
        <taxon>Sar</taxon>
        <taxon>Alveolata</taxon>
        <taxon>Ciliophora</taxon>
        <taxon>Intramacronucleata</taxon>
        <taxon>Spirotrichea</taxon>
        <taxon>Stichotrichia</taxon>
        <taxon>Sporadotrichida</taxon>
        <taxon>Halteriidae</taxon>
        <taxon>Halteria</taxon>
    </lineage>
</organism>
<feature type="compositionally biased region" description="Basic and acidic residues" evidence="2">
    <location>
        <begin position="61"/>
        <end position="72"/>
    </location>
</feature>
<evidence type="ECO:0000256" key="2">
    <source>
        <dbReference type="SAM" id="MobiDB-lite"/>
    </source>
</evidence>
<evidence type="ECO:0000313" key="4">
    <source>
        <dbReference type="Proteomes" id="UP000785679"/>
    </source>
</evidence>